<dbReference type="AlphaFoldDB" id="A0A7I9VE31"/>
<dbReference type="PANTHER" id="PTHR32097">
    <property type="entry name" value="CAMP-BINDING PROTEIN 1-RELATED"/>
    <property type="match status" value="1"/>
</dbReference>
<feature type="domain" description="VWFA" evidence="3">
    <location>
        <begin position="222"/>
        <end position="410"/>
    </location>
</feature>
<gene>
    <name evidence="4" type="ORF">nbrc107696_40230</name>
</gene>
<evidence type="ECO:0000313" key="5">
    <source>
        <dbReference type="Proteomes" id="UP000444960"/>
    </source>
</evidence>
<dbReference type="CDD" id="cd06974">
    <property type="entry name" value="TerD_like"/>
    <property type="match status" value="1"/>
</dbReference>
<feature type="compositionally biased region" description="Pro residues" evidence="2">
    <location>
        <begin position="165"/>
        <end position="180"/>
    </location>
</feature>
<dbReference type="Gene3D" id="2.60.60.30">
    <property type="entry name" value="sav2460 like domains"/>
    <property type="match status" value="1"/>
</dbReference>
<dbReference type="Pfam" id="PF10138">
    <property type="entry name" value="vWA-TerF-like"/>
    <property type="match status" value="1"/>
</dbReference>
<dbReference type="InterPro" id="IPR051324">
    <property type="entry name" value="Stress/Tellurium_Resist"/>
</dbReference>
<organism evidence="4 5">
    <name type="scientific">Gordonia spumicola</name>
    <dbReference type="NCBI Taxonomy" id="589161"/>
    <lineage>
        <taxon>Bacteria</taxon>
        <taxon>Bacillati</taxon>
        <taxon>Actinomycetota</taxon>
        <taxon>Actinomycetes</taxon>
        <taxon>Mycobacteriales</taxon>
        <taxon>Gordoniaceae</taxon>
        <taxon>Gordonia</taxon>
    </lineage>
</organism>
<comment type="caution">
    <text evidence="4">The sequence shown here is derived from an EMBL/GenBank/DDBJ whole genome shotgun (WGS) entry which is preliminary data.</text>
</comment>
<dbReference type="PANTHER" id="PTHR32097:SF4">
    <property type="entry name" value="GENERAL STRESS PROTEIN 16U"/>
    <property type="match status" value="1"/>
</dbReference>
<dbReference type="EMBL" id="BJOV01000005">
    <property type="protein sequence ID" value="GEE03577.1"/>
    <property type="molecule type" value="Genomic_DNA"/>
</dbReference>
<feature type="region of interest" description="Disordered" evidence="2">
    <location>
        <begin position="161"/>
        <end position="180"/>
    </location>
</feature>
<dbReference type="PROSITE" id="PS50234">
    <property type="entry name" value="VWFA"/>
    <property type="match status" value="1"/>
</dbReference>
<reference evidence="5" key="1">
    <citation type="submission" date="2019-06" db="EMBL/GenBank/DDBJ databases">
        <title>Gordonia isolated from sludge of a wastewater treatment plant.</title>
        <authorList>
            <person name="Tamura T."/>
            <person name="Aoyama K."/>
            <person name="Kang Y."/>
            <person name="Saito S."/>
            <person name="Akiyama N."/>
            <person name="Yazawa K."/>
            <person name="Gonoi T."/>
            <person name="Mikami Y."/>
        </authorList>
    </citation>
    <scope>NUCLEOTIDE SEQUENCE [LARGE SCALE GENOMIC DNA]</scope>
    <source>
        <strain evidence="5">NBRC 107696</strain>
    </source>
</reference>
<evidence type="ECO:0000259" key="3">
    <source>
        <dbReference type="PROSITE" id="PS50234"/>
    </source>
</evidence>
<dbReference type="OrthoDB" id="56224at2"/>
<dbReference type="InterPro" id="IPR036465">
    <property type="entry name" value="vWFA_dom_sf"/>
</dbReference>
<dbReference type="InterPro" id="IPR019303">
    <property type="entry name" value="vWA_TerF_C"/>
</dbReference>
<accession>A0A7I9VE31</accession>
<evidence type="ECO:0000256" key="2">
    <source>
        <dbReference type="SAM" id="MobiDB-lite"/>
    </source>
</evidence>
<dbReference type="InterPro" id="IPR002035">
    <property type="entry name" value="VWF_A"/>
</dbReference>
<dbReference type="Pfam" id="PF02342">
    <property type="entry name" value="TerD"/>
    <property type="match status" value="1"/>
</dbReference>
<dbReference type="Proteomes" id="UP000444960">
    <property type="component" value="Unassembled WGS sequence"/>
</dbReference>
<dbReference type="InterPro" id="IPR003325">
    <property type="entry name" value="TerD"/>
</dbReference>
<evidence type="ECO:0000313" key="4">
    <source>
        <dbReference type="EMBL" id="GEE03577.1"/>
    </source>
</evidence>
<keyword evidence="5" id="KW-1185">Reference proteome</keyword>
<name>A0A7I9VE31_9ACTN</name>
<sequence length="428" mass="46024">MPAPLARGQNVTLPAAAGRLTITVSGANADILAFALREDRRVRSDADFVFFNQPRSPEGSITLDGPSQVTVHLGAIPADVERVAIAVAADTPLSSSPVTTTIACDDGSVIVAPAEGLTTEQAAILVEVYRRNGQWKVRSESAGWTAGFAALVRELGVTVDEEPAPSAPAPAPAAPQPPAAPTVRMVKGEEKLSLEKRQTLNLRKEAVHKVLLTKGAAGATARVIMVIDKTGSMSSLYRRGTVRRAVERMVPVATQLDSDGALEAYLYAKSYVKLPDVTVAEADLWIDTFVHLNGTHGAPLSAPIEYKRIGAVNEELPIMQAILNDLPDRQPVLVLFFTDGGFYSKVPLIRSLIGDAARLPVFWQFIGLGKNNFGVLTELDTLAGRVVDNAGFFQIDDLDRISDADLYARLLGEFPDWLRAARAQRIID</sequence>
<proteinExistence type="inferred from homology"/>
<comment type="similarity">
    <text evidence="1">Belongs to the CAPAB/TerDEXZ family.</text>
</comment>
<protein>
    <recommendedName>
        <fullName evidence="3">VWFA domain-containing protein</fullName>
    </recommendedName>
</protein>
<dbReference type="SUPFAM" id="SSF53300">
    <property type="entry name" value="vWA-like"/>
    <property type="match status" value="1"/>
</dbReference>
<evidence type="ECO:0000256" key="1">
    <source>
        <dbReference type="ARBA" id="ARBA00008775"/>
    </source>
</evidence>
<dbReference type="RefSeq" id="WP_161897075.1">
    <property type="nucleotide sequence ID" value="NZ_BJOV01000005.1"/>
</dbReference>